<dbReference type="RefSeq" id="WP_017839826.1">
    <property type="nucleotide sequence ID" value="NZ_CP035467.1"/>
</dbReference>
<dbReference type="KEGG" id="mbur:EQU24_08875"/>
<sequence length="72" mass="7931">MPEIKLPGPMRMVWGSLGCLWLAGIINKGFYTTAIILLLFVPVLIMINGETPSQMRKLQKAPRTEPSDSSTA</sequence>
<evidence type="ECO:0000313" key="3">
    <source>
        <dbReference type="Proteomes" id="UP000305881"/>
    </source>
</evidence>
<dbReference type="OrthoDB" id="9906793at2"/>
<feature type="transmembrane region" description="Helical" evidence="1">
    <location>
        <begin position="20"/>
        <end position="47"/>
    </location>
</feature>
<dbReference type="Proteomes" id="UP000305881">
    <property type="component" value="Chromosome"/>
</dbReference>
<keyword evidence="1" id="KW-0812">Transmembrane</keyword>
<dbReference type="STRING" id="675511.GCA_000341735_01254"/>
<evidence type="ECO:0000256" key="1">
    <source>
        <dbReference type="SAM" id="Phobius"/>
    </source>
</evidence>
<dbReference type="EMBL" id="CP035467">
    <property type="protein sequence ID" value="QCW82342.1"/>
    <property type="molecule type" value="Genomic_DNA"/>
</dbReference>
<protein>
    <submittedName>
        <fullName evidence="2">Uncharacterized protein</fullName>
    </submittedName>
</protein>
<keyword evidence="1" id="KW-1133">Transmembrane helix</keyword>
<evidence type="ECO:0000313" key="2">
    <source>
        <dbReference type="EMBL" id="QCW82342.1"/>
    </source>
</evidence>
<keyword evidence="3" id="KW-1185">Reference proteome</keyword>
<organism evidence="2 3">
    <name type="scientific">Methylotuvimicrobium buryatense</name>
    <name type="common">Methylomicrobium buryatense</name>
    <dbReference type="NCBI Taxonomy" id="95641"/>
    <lineage>
        <taxon>Bacteria</taxon>
        <taxon>Pseudomonadati</taxon>
        <taxon>Pseudomonadota</taxon>
        <taxon>Gammaproteobacteria</taxon>
        <taxon>Methylococcales</taxon>
        <taxon>Methylococcaceae</taxon>
        <taxon>Methylotuvimicrobium</taxon>
    </lineage>
</organism>
<keyword evidence="1" id="KW-0472">Membrane</keyword>
<name>A0A4P9UM33_METBY</name>
<gene>
    <name evidence="2" type="ORF">EQU24_08875</name>
</gene>
<dbReference type="AlphaFoldDB" id="A0A4P9UM33"/>
<proteinExistence type="predicted"/>
<accession>A0A4P9UM33</accession>
<reference evidence="3" key="1">
    <citation type="journal article" date="2019" name="J. Bacteriol.">
        <title>A Mutagenic Screen Identifies a TonB-Dependent Receptor Required for the Lanthanide Metal Switch in the Type I Methanotroph 'Methylotuvimicrobium buryatense' 5GB1C.</title>
        <authorList>
            <person name="Groom J.D."/>
            <person name="Ford S.M."/>
            <person name="Pesesky M.W."/>
            <person name="Lidstrom M.E."/>
        </authorList>
    </citation>
    <scope>NUCLEOTIDE SEQUENCE [LARGE SCALE GENOMIC DNA]</scope>
    <source>
        <strain evidence="3">5GB1C</strain>
    </source>
</reference>